<organism evidence="1 2">
    <name type="scientific">Spirosoma arboris</name>
    <dbReference type="NCBI Taxonomy" id="2682092"/>
    <lineage>
        <taxon>Bacteria</taxon>
        <taxon>Pseudomonadati</taxon>
        <taxon>Bacteroidota</taxon>
        <taxon>Cytophagia</taxon>
        <taxon>Cytophagales</taxon>
        <taxon>Cytophagaceae</taxon>
        <taxon>Spirosoma</taxon>
    </lineage>
</organism>
<keyword evidence="2" id="KW-1185">Reference proteome</keyword>
<reference evidence="1 2" key="1">
    <citation type="submission" date="2019-12" db="EMBL/GenBank/DDBJ databases">
        <title>Spirosoma sp. HMF4905 genome sequencing and assembly.</title>
        <authorList>
            <person name="Kang H."/>
            <person name="Cha I."/>
            <person name="Kim H."/>
            <person name="Joh K."/>
        </authorList>
    </citation>
    <scope>NUCLEOTIDE SEQUENCE [LARGE SCALE GENOMIC DNA]</scope>
    <source>
        <strain evidence="1 2">HMF4905</strain>
    </source>
</reference>
<proteinExistence type="predicted"/>
<evidence type="ECO:0000313" key="2">
    <source>
        <dbReference type="Proteomes" id="UP000436006"/>
    </source>
</evidence>
<accession>A0A7K1SQE2</accession>
<name>A0A7K1SQE2_9BACT</name>
<comment type="caution">
    <text evidence="1">The sequence shown here is derived from an EMBL/GenBank/DDBJ whole genome shotgun (WGS) entry which is preliminary data.</text>
</comment>
<dbReference type="RefSeq" id="WP_157590760.1">
    <property type="nucleotide sequence ID" value="NZ_WPIN01000029.1"/>
</dbReference>
<sequence>MNPILAALKNAFLTDRQRRSAKTAFLGEPSFDPIALDPFLLIFANSALQLHRSRYYSLTSHTLYTGNQSVSPLYLGFSQFLL</sequence>
<evidence type="ECO:0000313" key="1">
    <source>
        <dbReference type="EMBL" id="MVM35960.1"/>
    </source>
</evidence>
<gene>
    <name evidence="1" type="ORF">GO755_38460</name>
</gene>
<dbReference type="AlphaFoldDB" id="A0A7K1SQE2"/>
<dbReference type="Proteomes" id="UP000436006">
    <property type="component" value="Unassembled WGS sequence"/>
</dbReference>
<dbReference type="EMBL" id="WPIN01000029">
    <property type="protein sequence ID" value="MVM35960.1"/>
    <property type="molecule type" value="Genomic_DNA"/>
</dbReference>
<protein>
    <submittedName>
        <fullName evidence="1">Uncharacterized protein</fullName>
    </submittedName>
</protein>